<dbReference type="AlphaFoldDB" id="A0A9E7STC3"/>
<dbReference type="RefSeq" id="WP_254158055.1">
    <property type="nucleotide sequence ID" value="NZ_CP100355.1"/>
</dbReference>
<accession>A0A9E7STC3</accession>
<dbReference type="Proteomes" id="UP001056855">
    <property type="component" value="Chromosome"/>
</dbReference>
<feature type="transmembrane region" description="Helical" evidence="2">
    <location>
        <begin position="97"/>
        <end position="120"/>
    </location>
</feature>
<feature type="compositionally biased region" description="Basic and acidic residues" evidence="1">
    <location>
        <begin position="1"/>
        <end position="33"/>
    </location>
</feature>
<sequence length="121" mass="13018">MDDRESDRGSDRTSDRTERAQAEPDGLERRSDGDAEEHEGDGDAENEDAWGRIPISDPTSRRQRAEDDDPAAPGDPSASEPEPNSQPVRSGDPSLEGAVFVLLGAIAMVLVMVRLGSIFAI</sequence>
<feature type="compositionally biased region" description="Low complexity" evidence="1">
    <location>
        <begin position="71"/>
        <end position="83"/>
    </location>
</feature>
<proteinExistence type="predicted"/>
<reference evidence="4" key="1">
    <citation type="submission" date="2022-06" db="EMBL/GenBank/DDBJ databases">
        <title>Diverse halophilic archaea isolated from saline environments.</title>
        <authorList>
            <person name="Cui H.-L."/>
        </authorList>
    </citation>
    <scope>NUCLEOTIDE SEQUENCE</scope>
    <source>
        <strain evidence="4">WLHS1</strain>
    </source>
</reference>
<dbReference type="KEGG" id="sawl:NGM29_17450"/>
<evidence type="ECO:0000259" key="3">
    <source>
        <dbReference type="Pfam" id="PF23994"/>
    </source>
</evidence>
<evidence type="ECO:0000313" key="4">
    <source>
        <dbReference type="EMBL" id="UTF53529.1"/>
    </source>
</evidence>
<dbReference type="Pfam" id="PF23994">
    <property type="entry name" value="DUF7312"/>
    <property type="match status" value="1"/>
</dbReference>
<feature type="domain" description="DUF7312" evidence="3">
    <location>
        <begin position="67"/>
        <end position="115"/>
    </location>
</feature>
<dbReference type="EMBL" id="CP100355">
    <property type="protein sequence ID" value="UTF53529.1"/>
    <property type="molecule type" value="Genomic_DNA"/>
</dbReference>
<gene>
    <name evidence="4" type="ORF">NGM29_17450</name>
</gene>
<keyword evidence="2" id="KW-0472">Membrane</keyword>
<evidence type="ECO:0000313" key="5">
    <source>
        <dbReference type="Proteomes" id="UP001056855"/>
    </source>
</evidence>
<feature type="region of interest" description="Disordered" evidence="1">
    <location>
        <begin position="1"/>
        <end position="93"/>
    </location>
</feature>
<feature type="compositionally biased region" description="Acidic residues" evidence="1">
    <location>
        <begin position="34"/>
        <end position="48"/>
    </location>
</feature>
<dbReference type="InterPro" id="IPR055736">
    <property type="entry name" value="DUF7312"/>
</dbReference>
<protein>
    <recommendedName>
        <fullName evidence="3">DUF7312 domain-containing protein</fullName>
    </recommendedName>
</protein>
<keyword evidence="2" id="KW-1133">Transmembrane helix</keyword>
<organism evidence="4 5">
    <name type="scientific">Natronosalvus rutilus</name>
    <dbReference type="NCBI Taxonomy" id="2953753"/>
    <lineage>
        <taxon>Archaea</taxon>
        <taxon>Methanobacteriati</taxon>
        <taxon>Methanobacteriota</taxon>
        <taxon>Stenosarchaea group</taxon>
        <taxon>Halobacteria</taxon>
        <taxon>Halobacteriales</taxon>
        <taxon>Natrialbaceae</taxon>
        <taxon>Natronosalvus</taxon>
    </lineage>
</organism>
<evidence type="ECO:0000256" key="2">
    <source>
        <dbReference type="SAM" id="Phobius"/>
    </source>
</evidence>
<keyword evidence="5" id="KW-1185">Reference proteome</keyword>
<dbReference type="GeneID" id="73291870"/>
<name>A0A9E7STC3_9EURY</name>
<keyword evidence="2" id="KW-0812">Transmembrane</keyword>
<evidence type="ECO:0000256" key="1">
    <source>
        <dbReference type="SAM" id="MobiDB-lite"/>
    </source>
</evidence>